<sequence length="54" mass="6107">MLRNDLQGCPCGYATDPKRAYTCSAQQIQRYAARVSGPLLDRIDIHIELDRKQG</sequence>
<evidence type="ECO:0000313" key="2">
    <source>
        <dbReference type="EMBL" id="ETW99150.1"/>
    </source>
</evidence>
<dbReference type="HOGENOM" id="CLU_3041494_0_0_7"/>
<dbReference type="GO" id="GO:0005524">
    <property type="term" value="F:ATP binding"/>
    <property type="evidence" value="ECO:0007669"/>
    <property type="project" value="InterPro"/>
</dbReference>
<reference evidence="2 3" key="1">
    <citation type="journal article" date="2014" name="Nature">
        <title>An environmental bacterial taxon with a large and distinct metabolic repertoire.</title>
        <authorList>
            <person name="Wilson M.C."/>
            <person name="Mori T."/>
            <person name="Ruckert C."/>
            <person name="Uria A.R."/>
            <person name="Helf M.J."/>
            <person name="Takada K."/>
            <person name="Gernert C."/>
            <person name="Steffens U.A."/>
            <person name="Heycke N."/>
            <person name="Schmitt S."/>
            <person name="Rinke C."/>
            <person name="Helfrich E.J."/>
            <person name="Brachmann A.O."/>
            <person name="Gurgui C."/>
            <person name="Wakimoto T."/>
            <person name="Kracht M."/>
            <person name="Crusemann M."/>
            <person name="Hentschel U."/>
            <person name="Abe I."/>
            <person name="Matsunaga S."/>
            <person name="Kalinowski J."/>
            <person name="Takeyama H."/>
            <person name="Piel J."/>
        </authorList>
    </citation>
    <scope>NUCLEOTIDE SEQUENCE [LARGE SCALE GENOMIC DNA]</scope>
    <source>
        <strain evidence="3">TSY1</strain>
    </source>
</reference>
<dbReference type="Pfam" id="PF01078">
    <property type="entry name" value="Mg_chelatase"/>
    <property type="match status" value="1"/>
</dbReference>
<evidence type="ECO:0000259" key="1">
    <source>
        <dbReference type="Pfam" id="PF01078"/>
    </source>
</evidence>
<name>W4LN48_ENTF1</name>
<comment type="caution">
    <text evidence="2">The sequence shown here is derived from an EMBL/GenBank/DDBJ whole genome shotgun (WGS) entry which is preliminary data.</text>
</comment>
<dbReference type="InterPro" id="IPR000523">
    <property type="entry name" value="Mg_chelatse_chII-like_cat_dom"/>
</dbReference>
<feature type="domain" description="Magnesium chelatase ChlI-like catalytic" evidence="1">
    <location>
        <begin position="7"/>
        <end position="52"/>
    </location>
</feature>
<dbReference type="AlphaFoldDB" id="W4LN48"/>
<proteinExistence type="predicted"/>
<accession>W4LN48</accession>
<protein>
    <recommendedName>
        <fullName evidence="1">Magnesium chelatase ChlI-like catalytic domain-containing protein</fullName>
    </recommendedName>
</protein>
<organism evidence="2 3">
    <name type="scientific">Entotheonella factor</name>
    <dbReference type="NCBI Taxonomy" id="1429438"/>
    <lineage>
        <taxon>Bacteria</taxon>
        <taxon>Pseudomonadati</taxon>
        <taxon>Nitrospinota/Tectimicrobiota group</taxon>
        <taxon>Candidatus Tectimicrobiota</taxon>
        <taxon>Candidatus Entotheonellia</taxon>
        <taxon>Candidatus Entotheonellales</taxon>
        <taxon>Candidatus Entotheonellaceae</taxon>
        <taxon>Candidatus Entotheonella</taxon>
    </lineage>
</organism>
<evidence type="ECO:0000313" key="3">
    <source>
        <dbReference type="Proteomes" id="UP000019141"/>
    </source>
</evidence>
<dbReference type="Proteomes" id="UP000019141">
    <property type="component" value="Unassembled WGS sequence"/>
</dbReference>
<gene>
    <name evidence="2" type="ORF">ETSY1_16085</name>
</gene>
<dbReference type="EMBL" id="AZHW01000478">
    <property type="protein sequence ID" value="ETW99150.1"/>
    <property type="molecule type" value="Genomic_DNA"/>
</dbReference>
<keyword evidence="3" id="KW-1185">Reference proteome</keyword>
<dbReference type="PATRIC" id="fig|1429438.4.peg.3179"/>